<comment type="caution">
    <text evidence="2">The sequence shown here is derived from an EMBL/GenBank/DDBJ whole genome shotgun (WGS) entry which is preliminary data.</text>
</comment>
<dbReference type="InterPro" id="IPR036875">
    <property type="entry name" value="Znf_CCHC_sf"/>
</dbReference>
<evidence type="ECO:0000256" key="1">
    <source>
        <dbReference type="SAM" id="MobiDB-lite"/>
    </source>
</evidence>
<evidence type="ECO:0000313" key="3">
    <source>
        <dbReference type="Proteomes" id="UP000276133"/>
    </source>
</evidence>
<sequence>MSSSVDRNISAQPISNLKANQNDKRGSRFCLKSYYNRKVALKQKYSERMENQKIQLKSCCLVSFEQKNRVNADKLVESIKEALNADEFESILQVGQFRSTKIWSIHFNDNDKFVSASNKKFKFDNNMYQLIPANEFDKKNEKNTENNEFTMTAFYRIHWLPLDVPDNEIVDFFNSHLSNVDVDEIKHEKLKLFENINNEVVKIKSKYNVSLHNAVLDFAGLHKISNCQILVQLCGMPPKCLGCKKFGHIRKECSKCSSCKNFGQTSRECSFANRTRVMPEQSEYDQEDIVGQDEMQFTESTDPRATIMIWCSLLLLKTLFESRREISRIV</sequence>
<dbReference type="OrthoDB" id="6489982at2759"/>
<dbReference type="GO" id="GO:0008270">
    <property type="term" value="F:zinc ion binding"/>
    <property type="evidence" value="ECO:0007669"/>
    <property type="project" value="InterPro"/>
</dbReference>
<gene>
    <name evidence="2" type="ORF">BpHYR1_007110</name>
</gene>
<dbReference type="SUPFAM" id="SSF57756">
    <property type="entry name" value="Retrovirus zinc finger-like domains"/>
    <property type="match status" value="1"/>
</dbReference>
<keyword evidence="3" id="KW-1185">Reference proteome</keyword>
<proteinExistence type="predicted"/>
<reference evidence="2 3" key="1">
    <citation type="journal article" date="2018" name="Sci. Rep.">
        <title>Genomic signatures of local adaptation to the degree of environmental predictability in rotifers.</title>
        <authorList>
            <person name="Franch-Gras L."/>
            <person name="Hahn C."/>
            <person name="Garcia-Roger E.M."/>
            <person name="Carmona M.J."/>
            <person name="Serra M."/>
            <person name="Gomez A."/>
        </authorList>
    </citation>
    <scope>NUCLEOTIDE SEQUENCE [LARGE SCALE GENOMIC DNA]</scope>
    <source>
        <strain evidence="2">HYR1</strain>
    </source>
</reference>
<feature type="region of interest" description="Disordered" evidence="1">
    <location>
        <begin position="1"/>
        <end position="20"/>
    </location>
</feature>
<evidence type="ECO:0008006" key="4">
    <source>
        <dbReference type="Google" id="ProtNLM"/>
    </source>
</evidence>
<dbReference type="EMBL" id="REGN01001309">
    <property type="protein sequence ID" value="RNA35626.1"/>
    <property type="molecule type" value="Genomic_DNA"/>
</dbReference>
<dbReference type="GO" id="GO:0003676">
    <property type="term" value="F:nucleic acid binding"/>
    <property type="evidence" value="ECO:0007669"/>
    <property type="project" value="InterPro"/>
</dbReference>
<dbReference type="Proteomes" id="UP000276133">
    <property type="component" value="Unassembled WGS sequence"/>
</dbReference>
<dbReference type="AlphaFoldDB" id="A0A3M7SIM9"/>
<organism evidence="2 3">
    <name type="scientific">Brachionus plicatilis</name>
    <name type="common">Marine rotifer</name>
    <name type="synonym">Brachionus muelleri</name>
    <dbReference type="NCBI Taxonomy" id="10195"/>
    <lineage>
        <taxon>Eukaryota</taxon>
        <taxon>Metazoa</taxon>
        <taxon>Spiralia</taxon>
        <taxon>Gnathifera</taxon>
        <taxon>Rotifera</taxon>
        <taxon>Eurotatoria</taxon>
        <taxon>Monogononta</taxon>
        <taxon>Pseudotrocha</taxon>
        <taxon>Ploima</taxon>
        <taxon>Brachionidae</taxon>
        <taxon>Brachionus</taxon>
    </lineage>
</organism>
<accession>A0A3M7SIM9</accession>
<protein>
    <recommendedName>
        <fullName evidence="4">CCHC-type domain-containing protein</fullName>
    </recommendedName>
</protein>
<name>A0A3M7SIM9_BRAPC</name>
<evidence type="ECO:0000313" key="2">
    <source>
        <dbReference type="EMBL" id="RNA35626.1"/>
    </source>
</evidence>